<name>A0A423WFT2_CYTCH</name>
<comment type="caution">
    <text evidence="2">The sequence shown here is derived from an EMBL/GenBank/DDBJ whole genome shotgun (WGS) entry which is preliminary data.</text>
</comment>
<protein>
    <submittedName>
        <fullName evidence="2">Uncharacterized protein</fullName>
    </submittedName>
</protein>
<dbReference type="OrthoDB" id="5233293at2759"/>
<dbReference type="AlphaFoldDB" id="A0A423WFT2"/>
<feature type="compositionally biased region" description="Basic residues" evidence="1">
    <location>
        <begin position="123"/>
        <end position="134"/>
    </location>
</feature>
<reference evidence="2 3" key="1">
    <citation type="submission" date="2015-09" db="EMBL/GenBank/DDBJ databases">
        <title>Host preference determinants of Valsa canker pathogens revealed by comparative genomics.</title>
        <authorList>
            <person name="Yin Z."/>
            <person name="Huang L."/>
        </authorList>
    </citation>
    <scope>NUCLEOTIDE SEQUENCE [LARGE SCALE GENOMIC DNA]</scope>
    <source>
        <strain evidence="2 3">YSFL</strain>
    </source>
</reference>
<feature type="compositionally biased region" description="Low complexity" evidence="1">
    <location>
        <begin position="63"/>
        <end position="76"/>
    </location>
</feature>
<accession>A0A423WFT2</accession>
<sequence length="169" mass="18945">MEPSTFSAKTDFSVFEHHTSRGLSTPDPEPRGRKHRRDPVSFTFTRGESCTAFRGRCRHRSSSRLAVASSRANSRAGHSPSSSSKRRLLGIIMLRPENHRRSQSPSRSRSPGMMPETVAASAGKRRRQRTRSRGRQHDRNGSFSPVVVQSQKPPLGLVYLQAQDSPRKP</sequence>
<dbReference type="STRING" id="252740.A0A423WFT2"/>
<proteinExistence type="predicted"/>
<feature type="compositionally biased region" description="Polar residues" evidence="1">
    <location>
        <begin position="1"/>
        <end position="10"/>
    </location>
</feature>
<dbReference type="EMBL" id="LJZO01000005">
    <property type="protein sequence ID" value="ROW02108.1"/>
    <property type="molecule type" value="Genomic_DNA"/>
</dbReference>
<feature type="region of interest" description="Disordered" evidence="1">
    <location>
        <begin position="1"/>
        <end position="169"/>
    </location>
</feature>
<evidence type="ECO:0000313" key="2">
    <source>
        <dbReference type="EMBL" id="ROW02108.1"/>
    </source>
</evidence>
<evidence type="ECO:0000313" key="3">
    <source>
        <dbReference type="Proteomes" id="UP000284375"/>
    </source>
</evidence>
<organism evidence="2 3">
    <name type="scientific">Cytospora chrysosperma</name>
    <name type="common">Cytospora canker fungus</name>
    <name type="synonym">Sphaeria chrysosperma</name>
    <dbReference type="NCBI Taxonomy" id="252740"/>
    <lineage>
        <taxon>Eukaryota</taxon>
        <taxon>Fungi</taxon>
        <taxon>Dikarya</taxon>
        <taxon>Ascomycota</taxon>
        <taxon>Pezizomycotina</taxon>
        <taxon>Sordariomycetes</taxon>
        <taxon>Sordariomycetidae</taxon>
        <taxon>Diaporthales</taxon>
        <taxon>Cytosporaceae</taxon>
        <taxon>Cytospora</taxon>
    </lineage>
</organism>
<feature type="compositionally biased region" description="Polar residues" evidence="1">
    <location>
        <begin position="141"/>
        <end position="152"/>
    </location>
</feature>
<gene>
    <name evidence="2" type="ORF">VSDG_02549</name>
</gene>
<keyword evidence="3" id="KW-1185">Reference proteome</keyword>
<dbReference type="Proteomes" id="UP000284375">
    <property type="component" value="Unassembled WGS sequence"/>
</dbReference>
<evidence type="ECO:0000256" key="1">
    <source>
        <dbReference type="SAM" id="MobiDB-lite"/>
    </source>
</evidence>